<reference evidence="7 8" key="1">
    <citation type="submission" date="2016-10" db="EMBL/GenBank/DDBJ databases">
        <authorList>
            <person name="de Groot N.N."/>
        </authorList>
    </citation>
    <scope>NUCLEOTIDE SEQUENCE [LARGE SCALE GENOMIC DNA]</scope>
    <source>
        <strain evidence="7 8">DSM 29433</strain>
    </source>
</reference>
<organism evidence="7 8">
    <name type="scientific">Yoonia litorea</name>
    <dbReference type="NCBI Taxonomy" id="1123755"/>
    <lineage>
        <taxon>Bacteria</taxon>
        <taxon>Pseudomonadati</taxon>
        <taxon>Pseudomonadota</taxon>
        <taxon>Alphaproteobacteria</taxon>
        <taxon>Rhodobacterales</taxon>
        <taxon>Paracoccaceae</taxon>
        <taxon>Yoonia</taxon>
    </lineage>
</organism>
<dbReference type="OrthoDB" id="268975at2"/>
<keyword evidence="8" id="KW-1185">Reference proteome</keyword>
<evidence type="ECO:0000256" key="3">
    <source>
        <dbReference type="ARBA" id="ARBA00023136"/>
    </source>
</evidence>
<gene>
    <name evidence="7" type="ORF">SAMN05444714_1157</name>
</gene>
<accession>A0A1I6M2C8</accession>
<dbReference type="Gene3D" id="2.40.160.20">
    <property type="match status" value="1"/>
</dbReference>
<dbReference type="RefSeq" id="WP_090205089.1">
    <property type="nucleotide sequence ID" value="NZ_FOZM01000001.1"/>
</dbReference>
<dbReference type="SUPFAM" id="SSF56925">
    <property type="entry name" value="OMPA-like"/>
    <property type="match status" value="1"/>
</dbReference>
<name>A0A1I6M2C8_9RHOB</name>
<dbReference type="InterPro" id="IPR051692">
    <property type="entry name" value="OMP-like"/>
</dbReference>
<feature type="signal peptide" evidence="5">
    <location>
        <begin position="1"/>
        <end position="24"/>
    </location>
</feature>
<evidence type="ECO:0000256" key="1">
    <source>
        <dbReference type="ARBA" id="ARBA00004370"/>
    </source>
</evidence>
<evidence type="ECO:0000256" key="4">
    <source>
        <dbReference type="ARBA" id="ARBA00038306"/>
    </source>
</evidence>
<dbReference type="PANTHER" id="PTHR34001:SF3">
    <property type="entry name" value="BLL7405 PROTEIN"/>
    <property type="match status" value="1"/>
</dbReference>
<dbReference type="PANTHER" id="PTHR34001">
    <property type="entry name" value="BLL7405 PROTEIN"/>
    <property type="match status" value="1"/>
</dbReference>
<evidence type="ECO:0000256" key="2">
    <source>
        <dbReference type="ARBA" id="ARBA00022729"/>
    </source>
</evidence>
<feature type="chain" id="PRO_5011567586" evidence="5">
    <location>
        <begin position="25"/>
        <end position="219"/>
    </location>
</feature>
<feature type="domain" description="Outer membrane protein beta-barrel" evidence="6">
    <location>
        <begin position="10"/>
        <end position="201"/>
    </location>
</feature>
<proteinExistence type="inferred from homology"/>
<sequence length="219" mass="21944">MSGQNLLSAAATALACIVAQGAAAQNWDGAYYGASAGVGIGTYTQGVPDLDQPGLDVDVGGLIFGGHAGFQIQNGQTVVGVDAAITTGPSGATDQGTTGATWECTTGDCTVAITAMATLRAKFGYLVDTRTMVYGAGGLALAAVEGGIENSPQEGSSTASGLTYAIGAERITSPSTTIFGEVGFYDLGALTFGTNDEETADFQADGDFLAVRLGVNINF</sequence>
<evidence type="ECO:0000313" key="8">
    <source>
        <dbReference type="Proteomes" id="UP000198926"/>
    </source>
</evidence>
<keyword evidence="3" id="KW-0472">Membrane</keyword>
<evidence type="ECO:0000313" key="7">
    <source>
        <dbReference type="EMBL" id="SFS09841.1"/>
    </source>
</evidence>
<comment type="similarity">
    <text evidence="4">Belongs to the Omp25/RopB family.</text>
</comment>
<comment type="subcellular location">
    <subcellularLocation>
        <location evidence="1">Membrane</location>
    </subcellularLocation>
</comment>
<dbReference type="InterPro" id="IPR011250">
    <property type="entry name" value="OMP/PagP_B-barrel"/>
</dbReference>
<evidence type="ECO:0000256" key="5">
    <source>
        <dbReference type="SAM" id="SignalP"/>
    </source>
</evidence>
<dbReference type="EMBL" id="FOZM01000001">
    <property type="protein sequence ID" value="SFS09841.1"/>
    <property type="molecule type" value="Genomic_DNA"/>
</dbReference>
<dbReference type="STRING" id="1123755.SAMN05444714_1157"/>
<protein>
    <submittedName>
        <fullName evidence="7">Opacity protein</fullName>
    </submittedName>
</protein>
<dbReference type="InterPro" id="IPR027385">
    <property type="entry name" value="Beta-barrel_OMP"/>
</dbReference>
<keyword evidence="2 5" id="KW-0732">Signal</keyword>
<dbReference type="AlphaFoldDB" id="A0A1I6M2C8"/>
<dbReference type="Pfam" id="PF13505">
    <property type="entry name" value="OMP_b-brl"/>
    <property type="match status" value="1"/>
</dbReference>
<dbReference type="GO" id="GO:0016020">
    <property type="term" value="C:membrane"/>
    <property type="evidence" value="ECO:0007669"/>
    <property type="project" value="UniProtKB-SubCell"/>
</dbReference>
<evidence type="ECO:0000259" key="6">
    <source>
        <dbReference type="Pfam" id="PF13505"/>
    </source>
</evidence>
<dbReference type="Proteomes" id="UP000198926">
    <property type="component" value="Unassembled WGS sequence"/>
</dbReference>